<reference evidence="3 4" key="1">
    <citation type="submission" date="2018-11" db="EMBL/GenBank/DDBJ databases">
        <authorList>
            <consortium name="Pathogen Informatics"/>
        </authorList>
    </citation>
    <scope>NUCLEOTIDE SEQUENCE [LARGE SCALE GENOMIC DNA]</scope>
</reference>
<evidence type="ECO:0000256" key="1">
    <source>
        <dbReference type="SAM" id="Phobius"/>
    </source>
</evidence>
<accession>A0A3P7M0F5</accession>
<feature type="domain" description="P-type ATPase C-terminal" evidence="2">
    <location>
        <begin position="4"/>
        <end position="65"/>
    </location>
</feature>
<keyword evidence="1" id="KW-1133">Transmembrane helix</keyword>
<keyword evidence="1" id="KW-0472">Membrane</keyword>
<dbReference type="OrthoDB" id="377733at2759"/>
<name>A0A3P7M0F5_DIBLA</name>
<keyword evidence="4" id="KW-1185">Reference proteome</keyword>
<feature type="transmembrane region" description="Helical" evidence="1">
    <location>
        <begin position="32"/>
        <end position="55"/>
    </location>
</feature>
<evidence type="ECO:0000313" key="4">
    <source>
        <dbReference type="Proteomes" id="UP000281553"/>
    </source>
</evidence>
<evidence type="ECO:0000259" key="2">
    <source>
        <dbReference type="Pfam" id="PF16212"/>
    </source>
</evidence>
<keyword evidence="1" id="KW-0812">Transmembrane</keyword>
<dbReference type="Proteomes" id="UP000281553">
    <property type="component" value="Unassembled WGS sequence"/>
</dbReference>
<proteinExistence type="predicted"/>
<dbReference type="Pfam" id="PF16212">
    <property type="entry name" value="PhoLip_ATPase_C"/>
    <property type="match status" value="1"/>
</dbReference>
<dbReference type="InterPro" id="IPR032630">
    <property type="entry name" value="P_typ_ATPase_c"/>
</dbReference>
<evidence type="ECO:0000313" key="3">
    <source>
        <dbReference type="EMBL" id="VDN22785.1"/>
    </source>
</evidence>
<dbReference type="EMBL" id="UYRU01072876">
    <property type="protein sequence ID" value="VDN22785.1"/>
    <property type="molecule type" value="Genomic_DNA"/>
</dbReference>
<dbReference type="AlphaFoldDB" id="A0A3P7M0F5"/>
<protein>
    <recommendedName>
        <fullName evidence="2">P-type ATPase C-terminal domain-containing protein</fullName>
    </recommendedName>
</protein>
<sequence>MVLDNAVYTYVVVTVCLKAGLQYNSWTVFSHLAVWGSISLWFLFLAAYAHVYPIFPIAPDMVGMVSS</sequence>
<organism evidence="3 4">
    <name type="scientific">Dibothriocephalus latus</name>
    <name type="common">Fish tapeworm</name>
    <name type="synonym">Diphyllobothrium latum</name>
    <dbReference type="NCBI Taxonomy" id="60516"/>
    <lineage>
        <taxon>Eukaryota</taxon>
        <taxon>Metazoa</taxon>
        <taxon>Spiralia</taxon>
        <taxon>Lophotrochozoa</taxon>
        <taxon>Platyhelminthes</taxon>
        <taxon>Cestoda</taxon>
        <taxon>Eucestoda</taxon>
        <taxon>Diphyllobothriidea</taxon>
        <taxon>Diphyllobothriidae</taxon>
        <taxon>Dibothriocephalus</taxon>
    </lineage>
</organism>
<gene>
    <name evidence="3" type="ORF">DILT_LOCUS14125</name>
</gene>